<keyword evidence="4" id="KW-0949">S-adenosyl-L-methionine</keyword>
<comment type="catalytic activity">
    <reaction evidence="7">
        <text>a 2'-deoxyadenosine in DNA + S-adenosyl-L-methionine = an N(6)-methyl-2'-deoxyadenosine in DNA + S-adenosyl-L-homocysteine + H(+)</text>
        <dbReference type="Rhea" id="RHEA:15197"/>
        <dbReference type="Rhea" id="RHEA-COMP:12418"/>
        <dbReference type="Rhea" id="RHEA-COMP:12419"/>
        <dbReference type="ChEBI" id="CHEBI:15378"/>
        <dbReference type="ChEBI" id="CHEBI:57856"/>
        <dbReference type="ChEBI" id="CHEBI:59789"/>
        <dbReference type="ChEBI" id="CHEBI:90615"/>
        <dbReference type="ChEBI" id="CHEBI:90616"/>
        <dbReference type="EC" id="2.1.1.72"/>
    </reaction>
</comment>
<dbReference type="Proteomes" id="UP000056502">
    <property type="component" value="Chromosome I"/>
</dbReference>
<dbReference type="InterPro" id="IPR002052">
    <property type="entry name" value="DNA_methylase_N6_adenine_CS"/>
</dbReference>
<dbReference type="GO" id="GO:0003677">
    <property type="term" value="F:DNA binding"/>
    <property type="evidence" value="ECO:0007669"/>
    <property type="project" value="UniProtKB-KW"/>
</dbReference>
<keyword evidence="6" id="KW-0238">DNA-binding</keyword>
<dbReference type="GO" id="GO:0005524">
    <property type="term" value="F:ATP binding"/>
    <property type="evidence" value="ECO:0007669"/>
    <property type="project" value="UniProtKB-KW"/>
</dbReference>
<dbReference type="Gene3D" id="3.90.1570.30">
    <property type="match status" value="1"/>
</dbReference>
<keyword evidence="8" id="KW-0175">Coiled coil</keyword>
<organism evidence="12">
    <name type="scientific">Leptospira interrogans serovar Hardjo str. Norma</name>
    <dbReference type="NCBI Taxonomy" id="1279460"/>
    <lineage>
        <taxon>Bacteria</taxon>
        <taxon>Pseudomonadati</taxon>
        <taxon>Spirochaetota</taxon>
        <taxon>Spirochaetia</taxon>
        <taxon>Leptospirales</taxon>
        <taxon>Leptospiraceae</taxon>
        <taxon>Leptospira</taxon>
    </lineage>
</organism>
<name>A0A0M4NM65_LEPIR</name>
<dbReference type="PATRIC" id="fig|1279460.3.peg.3568"/>
<dbReference type="Pfam" id="PF04313">
    <property type="entry name" value="HSDR_N"/>
    <property type="match status" value="1"/>
</dbReference>
<evidence type="ECO:0000256" key="8">
    <source>
        <dbReference type="SAM" id="Coils"/>
    </source>
</evidence>
<evidence type="ECO:0000313" key="12">
    <source>
        <dbReference type="EMBL" id="ALE40659.1"/>
    </source>
</evidence>
<dbReference type="GO" id="GO:0009035">
    <property type="term" value="F:type I site-specific deoxyribonuclease activity"/>
    <property type="evidence" value="ECO:0007669"/>
    <property type="project" value="UniProtKB-EC"/>
</dbReference>
<dbReference type="InterPro" id="IPR025931">
    <property type="entry name" value="TaqI_C"/>
</dbReference>
<dbReference type="REBASE" id="128008">
    <property type="entry name" value="LinHNORF3509P"/>
</dbReference>
<evidence type="ECO:0000256" key="5">
    <source>
        <dbReference type="ARBA" id="ARBA00022747"/>
    </source>
</evidence>
<dbReference type="GO" id="GO:0032259">
    <property type="term" value="P:methylation"/>
    <property type="evidence" value="ECO:0007669"/>
    <property type="project" value="UniProtKB-KW"/>
</dbReference>
<evidence type="ECO:0000256" key="4">
    <source>
        <dbReference type="ARBA" id="ARBA00022691"/>
    </source>
</evidence>
<dbReference type="PRINTS" id="PR00507">
    <property type="entry name" value="N12N6MTFRASE"/>
</dbReference>
<dbReference type="PANTHER" id="PTHR33841:SF1">
    <property type="entry name" value="DNA METHYLTRANSFERASE A"/>
    <property type="match status" value="1"/>
</dbReference>
<dbReference type="InterPro" id="IPR029063">
    <property type="entry name" value="SAM-dependent_MTases_sf"/>
</dbReference>
<dbReference type="PANTHER" id="PTHR33841">
    <property type="entry name" value="DNA METHYLTRANSFERASE YEEA-RELATED"/>
    <property type="match status" value="1"/>
</dbReference>
<accession>A0A0M4NM65</accession>
<evidence type="ECO:0000256" key="6">
    <source>
        <dbReference type="ARBA" id="ARBA00023125"/>
    </source>
</evidence>
<evidence type="ECO:0000256" key="1">
    <source>
        <dbReference type="ARBA" id="ARBA00011900"/>
    </source>
</evidence>
<feature type="coiled-coil region" evidence="8">
    <location>
        <begin position="2"/>
        <end position="36"/>
    </location>
</feature>
<dbReference type="Gene3D" id="3.40.50.150">
    <property type="entry name" value="Vaccinia Virus protein VP39"/>
    <property type="match status" value="1"/>
</dbReference>
<protein>
    <recommendedName>
        <fullName evidence="1">site-specific DNA-methyltransferase (adenine-specific)</fullName>
        <ecNumber evidence="1">2.1.1.72</ecNumber>
    </recommendedName>
</protein>
<dbReference type="GO" id="GO:0009307">
    <property type="term" value="P:DNA restriction-modification system"/>
    <property type="evidence" value="ECO:0007669"/>
    <property type="project" value="UniProtKB-KW"/>
</dbReference>
<keyword evidence="2" id="KW-0489">Methyltransferase</keyword>
<dbReference type="SUPFAM" id="SSF53335">
    <property type="entry name" value="S-adenosyl-L-methionine-dependent methyltransferases"/>
    <property type="match status" value="1"/>
</dbReference>
<evidence type="ECO:0000259" key="9">
    <source>
        <dbReference type="Pfam" id="PF04313"/>
    </source>
</evidence>
<dbReference type="EC" id="2.1.1.72" evidence="1"/>
<dbReference type="PROSITE" id="PS00092">
    <property type="entry name" value="N6_MTASE"/>
    <property type="match status" value="1"/>
</dbReference>
<keyword evidence="5" id="KW-0680">Restriction system</keyword>
<dbReference type="InterPro" id="IPR011639">
    <property type="entry name" value="MethylTrfase_TaqI-like_dom"/>
</dbReference>
<reference evidence="12 13" key="1">
    <citation type="journal article" date="2015" name="Genome Announc.">
        <title>Whole-Genome Sequence of Leptospira interrogans Serovar Hardjo Subtype Hardjoprajitno Strain Norma, Isolated from Cattle in a Leptospirosis Outbreak in Brazil.</title>
        <authorList>
            <person name="Cosate M.R."/>
            <person name="Soares S.C."/>
            <person name="Mendes T.A."/>
            <person name="Raittz R.T."/>
            <person name="Moreira E.C."/>
            <person name="Leite R."/>
            <person name="Fernandes G.R."/>
            <person name="Haddad J.P."/>
            <person name="Ortega J.M."/>
        </authorList>
    </citation>
    <scope>NUCLEOTIDE SEQUENCE [LARGE SCALE GENOMIC DNA]</scope>
    <source>
        <strain evidence="12 13">Norma</strain>
    </source>
</reference>
<evidence type="ECO:0000259" key="11">
    <source>
        <dbReference type="Pfam" id="PF12950"/>
    </source>
</evidence>
<dbReference type="InterPro" id="IPR007409">
    <property type="entry name" value="Restrct_endonuc_type1_HsdR_N"/>
</dbReference>
<proteinExistence type="predicted"/>
<dbReference type="InterPro" id="IPR050953">
    <property type="entry name" value="N4_N6_ade-DNA_methylase"/>
</dbReference>
<feature type="domain" description="Type II methyltransferase M.TaqI-like" evidence="10">
    <location>
        <begin position="462"/>
        <end position="652"/>
    </location>
</feature>
<sequence>MFSKLFCEIEQMKEKIEKLKKLCNSFQSNIKEYKNNKYDEANTRVDFIDKFFECLDWDVRNNSNYAESYREVVREDKVIIEGKPKAPDYSFRIGGVRKFFLEAKKPSVNIKDEIEPAFQIRRYGYTAKLPLSILTDFEEFAIYDTRIKPEKTDKASVGRIFYCTYEEYEKHFEFIYNTFSKEAIYKGSFDKYIIENKNKKGSSEVDKEFLSLIEDWRESLAKNLAIKNKNLDIFSLNNSVQLIIDRIIFLRIAEDRNMEKYGLLADTSTNKEVYKNLNKIFLKANDKYNSGLFKPEKWISDLDIDDKVFQNIIKSLYYPDCPYELSVLPIEILGNIYEQFLGKTIRLTPSHQAKVEEKEEVRKAGGVYYTPQYIVHYIVQNTIGEKLKDVDLYNHPKLTVLDPACGSGSFLVGAYSFLLDKYLESYTDKKRLDKSLKNGSVYQVSQNAYRLSIEIKQNILLHHIFGVDIDSQAVEVTKLSLLLKLMEDENSESADRLFKHSDIKLLPDLHNNIKCGNSLIGSDFYEEKDLSLFGKTELRKVNTFDWEKEFVDVFNEGGFDCVIGNPPYVRQETLGEEFKLYAKDHFKATFAGTADLYVYFIEKGLSLLKKDGFYSIIVANKWMRANYGEALRKFLKSKRIFEIIDFGDLPVFKSATTYPCIIKLNNDKPQNIKTVQVKDLDFGSLQELVKKEAYKVDWKSLDDKGWSLSNQKESALLEKIKKAGIPLGEYVEGEIYRGVVTGLNEAFVIDEETKDRLIKEDKKSEQILKPYLRGRDIQRYSIISNSLWLIFTLRNTDISKYPAIEKHLNKFKQSLMPGVKGGRAAGSYPWFALQSSPSFEDELNKKKIILPAIVNRAAAAYDEVRYFGNDKTTFIASTDLILLAILNSSLITYFYKNIASTKQGGYFEQKPMYISQVPIPKSPTLKTKDKVISLVEQMLSSQKELQFATNDSDKKLFQQKCDLVDKQINKLIYELYGLNEEDISIIENSV</sequence>
<dbReference type="Pfam" id="PF07669">
    <property type="entry name" value="Eco57I"/>
    <property type="match status" value="1"/>
</dbReference>
<evidence type="ECO:0000256" key="7">
    <source>
        <dbReference type="ARBA" id="ARBA00047942"/>
    </source>
</evidence>
<dbReference type="Pfam" id="PF12950">
    <property type="entry name" value="TaqI_C"/>
    <property type="match status" value="1"/>
</dbReference>
<evidence type="ECO:0000313" key="13">
    <source>
        <dbReference type="Proteomes" id="UP000056502"/>
    </source>
</evidence>
<feature type="domain" description="TaqI-like C-terminal specificity" evidence="11">
    <location>
        <begin position="769"/>
        <end position="919"/>
    </location>
</feature>
<feature type="domain" description="Restriction endonuclease type I HsdR N-terminal" evidence="9">
    <location>
        <begin position="17"/>
        <end position="150"/>
    </location>
</feature>
<dbReference type="GO" id="GO:0009007">
    <property type="term" value="F:site-specific DNA-methyltransferase (adenine-specific) activity"/>
    <property type="evidence" value="ECO:0007669"/>
    <property type="project" value="UniProtKB-EC"/>
</dbReference>
<keyword evidence="3" id="KW-0808">Transferase</keyword>
<dbReference type="EMBL" id="CP012603">
    <property type="protein sequence ID" value="ALE40659.1"/>
    <property type="molecule type" value="Genomic_DNA"/>
</dbReference>
<evidence type="ECO:0000256" key="3">
    <source>
        <dbReference type="ARBA" id="ARBA00022679"/>
    </source>
</evidence>
<evidence type="ECO:0000259" key="10">
    <source>
        <dbReference type="Pfam" id="PF07669"/>
    </source>
</evidence>
<dbReference type="AlphaFoldDB" id="A0A0M4NM65"/>
<evidence type="ECO:0000256" key="2">
    <source>
        <dbReference type="ARBA" id="ARBA00022603"/>
    </source>
</evidence>
<gene>
    <name evidence="12" type="ORF">G436_3509</name>
</gene>